<accession>A0A316Z167</accession>
<evidence type="ECO:0000313" key="2">
    <source>
        <dbReference type="Proteomes" id="UP000245946"/>
    </source>
</evidence>
<keyword evidence="2" id="KW-1185">Reference proteome</keyword>
<reference evidence="1 2" key="1">
    <citation type="journal article" date="2018" name="Mol. Biol. Evol.">
        <title>Broad Genomic Sampling Reveals a Smut Pathogenic Ancestry of the Fungal Clade Ustilaginomycotina.</title>
        <authorList>
            <person name="Kijpornyongpan T."/>
            <person name="Mondo S.J."/>
            <person name="Barry K."/>
            <person name="Sandor L."/>
            <person name="Lee J."/>
            <person name="Lipzen A."/>
            <person name="Pangilinan J."/>
            <person name="LaButti K."/>
            <person name="Hainaut M."/>
            <person name="Henrissat B."/>
            <person name="Grigoriev I.V."/>
            <person name="Spatafora J.W."/>
            <person name="Aime M.C."/>
        </authorList>
    </citation>
    <scope>NUCLEOTIDE SEQUENCE [LARGE SCALE GENOMIC DNA]</scope>
    <source>
        <strain evidence="1 2">MCA 4186</strain>
    </source>
</reference>
<gene>
    <name evidence="1" type="ORF">FA09DRAFT_332805</name>
</gene>
<dbReference type="EMBL" id="KZ819310">
    <property type="protein sequence ID" value="PWN94688.1"/>
    <property type="molecule type" value="Genomic_DNA"/>
</dbReference>
<sequence>MSVMSAFTRPINLFAGAALLTGAYAFAQRRSALHASSLPGGRDVRPERSGGGI</sequence>
<name>A0A316Z167_9BASI</name>
<organism evidence="1 2">
    <name type="scientific">Tilletiopsis washingtonensis</name>
    <dbReference type="NCBI Taxonomy" id="58919"/>
    <lineage>
        <taxon>Eukaryota</taxon>
        <taxon>Fungi</taxon>
        <taxon>Dikarya</taxon>
        <taxon>Basidiomycota</taxon>
        <taxon>Ustilaginomycotina</taxon>
        <taxon>Exobasidiomycetes</taxon>
        <taxon>Entylomatales</taxon>
        <taxon>Entylomatales incertae sedis</taxon>
        <taxon>Tilletiopsis</taxon>
    </lineage>
</organism>
<dbReference type="Proteomes" id="UP000245946">
    <property type="component" value="Unassembled WGS sequence"/>
</dbReference>
<dbReference type="RefSeq" id="XP_025594967.1">
    <property type="nucleotide sequence ID" value="XM_025743605.1"/>
</dbReference>
<dbReference type="AlphaFoldDB" id="A0A316Z167"/>
<proteinExistence type="predicted"/>
<dbReference type="GeneID" id="37271149"/>
<protein>
    <submittedName>
        <fullName evidence="1">Uncharacterized protein</fullName>
    </submittedName>
</protein>
<evidence type="ECO:0000313" key="1">
    <source>
        <dbReference type="EMBL" id="PWN94688.1"/>
    </source>
</evidence>